<sequence>MMFLSTIIAGLLASASADYLRQGADLSSDTTCVCTTVPCPVSGTNTLVNAGGETATYVYAMHSGHAVVQSASTTVVKSNLDKGTDTTSCTQTYSRTLDDDGVQDCDAGHILANRLGGSGNQPINIFPQDLSINRGSYAQYEGTIYDCVMNQGASSAKLSWTFTYSDSTRTKPNGVTYKADYTDGKCADTTMVFTNGA</sequence>
<accession>A0A7S3M6C4</accession>
<dbReference type="Gene3D" id="3.40.570.10">
    <property type="entry name" value="Extracellular Endonuclease, subunit A"/>
    <property type="match status" value="1"/>
</dbReference>
<keyword evidence="1" id="KW-0732">Signal</keyword>
<evidence type="ECO:0000256" key="1">
    <source>
        <dbReference type="SAM" id="SignalP"/>
    </source>
</evidence>
<proteinExistence type="predicted"/>
<protein>
    <recommendedName>
        <fullName evidence="2">Type VII secretion system protein EssD-like domain-containing protein</fullName>
    </recommendedName>
</protein>
<evidence type="ECO:0000313" key="3">
    <source>
        <dbReference type="EMBL" id="CAE0285477.1"/>
    </source>
</evidence>
<dbReference type="Pfam" id="PF13930">
    <property type="entry name" value="Endonuclea_NS_2"/>
    <property type="match status" value="1"/>
</dbReference>
<evidence type="ECO:0000259" key="2">
    <source>
        <dbReference type="Pfam" id="PF13930"/>
    </source>
</evidence>
<dbReference type="InterPro" id="IPR044927">
    <property type="entry name" value="Endonuclea_NS_2"/>
</dbReference>
<dbReference type="AlphaFoldDB" id="A0A7S3M6C4"/>
<feature type="signal peptide" evidence="1">
    <location>
        <begin position="1"/>
        <end position="17"/>
    </location>
</feature>
<name>A0A7S3M6C4_9STRA</name>
<reference evidence="3" key="1">
    <citation type="submission" date="2021-01" db="EMBL/GenBank/DDBJ databases">
        <authorList>
            <person name="Corre E."/>
            <person name="Pelletier E."/>
            <person name="Niang G."/>
            <person name="Scheremetjew M."/>
            <person name="Finn R."/>
            <person name="Kale V."/>
            <person name="Holt S."/>
            <person name="Cochrane G."/>
            <person name="Meng A."/>
            <person name="Brown T."/>
            <person name="Cohen L."/>
        </authorList>
    </citation>
    <scope>NUCLEOTIDE SEQUENCE</scope>
    <source>
        <strain evidence="3">CCAP 955/1</strain>
    </source>
</reference>
<dbReference type="InterPro" id="IPR044929">
    <property type="entry name" value="DNA/RNA_non-sp_Endonuclease_sf"/>
</dbReference>
<dbReference type="EMBL" id="HBIC01028526">
    <property type="protein sequence ID" value="CAE0285477.1"/>
    <property type="molecule type" value="Transcribed_RNA"/>
</dbReference>
<feature type="domain" description="Type VII secretion system protein EssD-like" evidence="2">
    <location>
        <begin position="93"/>
        <end position="175"/>
    </location>
</feature>
<feature type="chain" id="PRO_5031527389" description="Type VII secretion system protein EssD-like domain-containing protein" evidence="1">
    <location>
        <begin position="18"/>
        <end position="197"/>
    </location>
</feature>
<gene>
    <name evidence="3" type="ORF">SELO1098_LOCUS14318</name>
</gene>
<organism evidence="3">
    <name type="scientific">Spumella elongata</name>
    <dbReference type="NCBI Taxonomy" id="89044"/>
    <lineage>
        <taxon>Eukaryota</taxon>
        <taxon>Sar</taxon>
        <taxon>Stramenopiles</taxon>
        <taxon>Ochrophyta</taxon>
        <taxon>Chrysophyceae</taxon>
        <taxon>Chromulinales</taxon>
        <taxon>Chromulinaceae</taxon>
        <taxon>Spumella</taxon>
    </lineage>
</organism>